<evidence type="ECO:0000313" key="2">
    <source>
        <dbReference type="Proteomes" id="UP001642540"/>
    </source>
</evidence>
<keyword evidence="2" id="KW-1185">Reference proteome</keyword>
<reference evidence="1 2" key="1">
    <citation type="submission" date="2024-08" db="EMBL/GenBank/DDBJ databases">
        <authorList>
            <person name="Cucini C."/>
            <person name="Frati F."/>
        </authorList>
    </citation>
    <scope>NUCLEOTIDE SEQUENCE [LARGE SCALE GENOMIC DNA]</scope>
</reference>
<organism evidence="1 2">
    <name type="scientific">Orchesella dallaii</name>
    <dbReference type="NCBI Taxonomy" id="48710"/>
    <lineage>
        <taxon>Eukaryota</taxon>
        <taxon>Metazoa</taxon>
        <taxon>Ecdysozoa</taxon>
        <taxon>Arthropoda</taxon>
        <taxon>Hexapoda</taxon>
        <taxon>Collembola</taxon>
        <taxon>Entomobryomorpha</taxon>
        <taxon>Entomobryoidea</taxon>
        <taxon>Orchesellidae</taxon>
        <taxon>Orchesellinae</taxon>
        <taxon>Orchesella</taxon>
    </lineage>
</organism>
<sequence length="52" mass="6022">VRCGKQEVRNIAVLKLTELYFSREAVIRNPLVENEDVPDVKPIGWKKIKEEA</sequence>
<feature type="non-terminal residue" evidence="1">
    <location>
        <position position="1"/>
    </location>
</feature>
<evidence type="ECO:0000313" key="1">
    <source>
        <dbReference type="EMBL" id="CAL8131914.1"/>
    </source>
</evidence>
<feature type="non-terminal residue" evidence="1">
    <location>
        <position position="52"/>
    </location>
</feature>
<gene>
    <name evidence="1" type="ORF">ODALV1_LOCUS24388</name>
</gene>
<proteinExistence type="predicted"/>
<dbReference type="Proteomes" id="UP001642540">
    <property type="component" value="Unassembled WGS sequence"/>
</dbReference>
<name>A0ABP1RP15_9HEXA</name>
<dbReference type="EMBL" id="CAXLJM020000090">
    <property type="protein sequence ID" value="CAL8131914.1"/>
    <property type="molecule type" value="Genomic_DNA"/>
</dbReference>
<comment type="caution">
    <text evidence="1">The sequence shown here is derived from an EMBL/GenBank/DDBJ whole genome shotgun (WGS) entry which is preliminary data.</text>
</comment>
<accession>A0ABP1RP15</accession>
<protein>
    <submittedName>
        <fullName evidence="1">Uncharacterized protein</fullName>
    </submittedName>
</protein>